<evidence type="ECO:0000256" key="1">
    <source>
        <dbReference type="ARBA" id="ARBA00004651"/>
    </source>
</evidence>
<dbReference type="InterPro" id="IPR052702">
    <property type="entry name" value="MscS-like_channel"/>
</dbReference>
<feature type="transmembrane region" description="Helical" evidence="7">
    <location>
        <begin position="526"/>
        <end position="549"/>
    </location>
</feature>
<feature type="domain" description="Mechanosensitive ion channel MscS" evidence="8">
    <location>
        <begin position="659"/>
        <end position="725"/>
    </location>
</feature>
<gene>
    <name evidence="9" type="ORF">EJV47_01155</name>
</gene>
<dbReference type="InterPro" id="IPR006685">
    <property type="entry name" value="MscS_channel_2nd"/>
</dbReference>
<keyword evidence="5 7" id="KW-0472">Membrane</keyword>
<feature type="transmembrane region" description="Helical" evidence="7">
    <location>
        <begin position="361"/>
        <end position="379"/>
    </location>
</feature>
<evidence type="ECO:0000256" key="5">
    <source>
        <dbReference type="ARBA" id="ARBA00023136"/>
    </source>
</evidence>
<comment type="subcellular location">
    <subcellularLocation>
        <location evidence="1">Cell membrane</location>
        <topology evidence="1">Multi-pass membrane protein</topology>
    </subcellularLocation>
</comment>
<dbReference type="PANTHER" id="PTHR30347">
    <property type="entry name" value="POTASSIUM CHANNEL RELATED"/>
    <property type="match status" value="1"/>
</dbReference>
<feature type="transmembrane region" description="Helical" evidence="7">
    <location>
        <begin position="412"/>
        <end position="433"/>
    </location>
</feature>
<dbReference type="InterPro" id="IPR010920">
    <property type="entry name" value="LSM_dom_sf"/>
</dbReference>
<dbReference type="Pfam" id="PF00924">
    <property type="entry name" value="MS_channel_2nd"/>
    <property type="match status" value="1"/>
</dbReference>
<dbReference type="InterPro" id="IPR023408">
    <property type="entry name" value="MscS_beta-dom_sf"/>
</dbReference>
<dbReference type="Gene3D" id="1.10.287.1260">
    <property type="match status" value="1"/>
</dbReference>
<sequence>MRRARLPSGQPGAAGPLMHQTSPQTTRRSRPRPAAHVPTTRLRWLLLVLLSCLTTGVKAQNPPSDSARAAAQQAPAPATKAEEQDAAQRVEQAYIVLGRISGGARRGADTEDLTEELPEVEANLKTIRQNLTQYSRVINLKQVRMFQVLLTDMQAELGAWRTELASQGQRLGRMQAQLDSLRQHALLPQSDTTTALGRSTARLQRKEQRASELLARNQGRVTQLQTRVSDAYIQALELQDEVREQARRFNRRSFAPAIEPLWRAAAVADEQQAAAGQLVRESYASQRRLMRYYFGQNWHYGVWMLLLGAAFFTWVRRNFQAVQRAETPVPLSFRYLRSVPVAATLVVVFSVAPFFDLNPPAAYTDLLELLLVVSLSVLFGRSWPRRQFWYWLGIVGLFVGLTFVYANTEPGVGTRWAMLGLNLAAVAVGLGFWRELRRGPRLAAFVPPVIGLFVLLNLLAALCNLTGRLSLAKVLSSSAIIGLTQIISLSAFVRLLTEAFHLQMQRSRLAGGMAVRFNFPKIEQGLRLVLSVLVCALWLMNFLTNLGIFRPIFRFFEELLTAPHHLGSITFSWGNVALFFLIIYLSLQLQRYVGYFFGETDDEFSTGPEDRRGSWLVAIRLVLLAVGFLLAVMASGLPLDKITIVVGALGVGVGLGLQNIINNLVSGIILIFERPFQVGDYIEVTGKTGRVKDIGIRASKLISQSGSEIIVPNGDLLSGHVINWTLSNNHIRTELGLKLAPGADLDRAKQLITDEILSNPNTLHKVAPEILLSGVTGQVYELKVLFWINNIRQEQVLKSEILAGISRRFAQEGIKLN</sequence>
<organism evidence="9 10">
    <name type="scientific">Hymenobacter gummosus</name>
    <dbReference type="NCBI Taxonomy" id="1776032"/>
    <lineage>
        <taxon>Bacteria</taxon>
        <taxon>Pseudomonadati</taxon>
        <taxon>Bacteroidota</taxon>
        <taxon>Cytophagia</taxon>
        <taxon>Cytophagales</taxon>
        <taxon>Hymenobacteraceae</taxon>
        <taxon>Hymenobacter</taxon>
    </lineage>
</organism>
<dbReference type="PANTHER" id="PTHR30347:SF1">
    <property type="entry name" value="MECHANOSENSITIVE CHANNEL MSCK"/>
    <property type="match status" value="1"/>
</dbReference>
<keyword evidence="10" id="KW-1185">Reference proteome</keyword>
<feature type="transmembrane region" description="Helical" evidence="7">
    <location>
        <begin position="642"/>
        <end position="661"/>
    </location>
</feature>
<feature type="transmembrane region" description="Helical" evidence="7">
    <location>
        <begin position="388"/>
        <end position="406"/>
    </location>
</feature>
<dbReference type="InterPro" id="IPR011066">
    <property type="entry name" value="MscS_channel_C_sf"/>
</dbReference>
<dbReference type="RefSeq" id="WP_126691306.1">
    <property type="nucleotide sequence ID" value="NZ_RXOF01000001.1"/>
</dbReference>
<keyword evidence="2" id="KW-1003">Cell membrane</keyword>
<feature type="transmembrane region" description="Helical" evidence="7">
    <location>
        <begin position="335"/>
        <end position="355"/>
    </location>
</feature>
<dbReference type="SUPFAM" id="SSF50182">
    <property type="entry name" value="Sm-like ribonucleoproteins"/>
    <property type="match status" value="1"/>
</dbReference>
<accession>A0A3S0HRC5</accession>
<dbReference type="GO" id="GO:0008381">
    <property type="term" value="F:mechanosensitive monoatomic ion channel activity"/>
    <property type="evidence" value="ECO:0007669"/>
    <property type="project" value="UniProtKB-ARBA"/>
</dbReference>
<keyword evidence="3 7" id="KW-0812">Transmembrane</keyword>
<feature type="transmembrane region" description="Helical" evidence="7">
    <location>
        <begin position="569"/>
        <end position="587"/>
    </location>
</feature>
<evidence type="ECO:0000256" key="6">
    <source>
        <dbReference type="SAM" id="MobiDB-lite"/>
    </source>
</evidence>
<keyword evidence="4 7" id="KW-1133">Transmembrane helix</keyword>
<dbReference type="OrthoDB" id="9809206at2"/>
<feature type="region of interest" description="Disordered" evidence="6">
    <location>
        <begin position="1"/>
        <end position="37"/>
    </location>
</feature>
<protein>
    <submittedName>
        <fullName evidence="9">Mechanosensitive ion channel</fullName>
    </submittedName>
</protein>
<evidence type="ECO:0000256" key="7">
    <source>
        <dbReference type="SAM" id="Phobius"/>
    </source>
</evidence>
<evidence type="ECO:0000313" key="9">
    <source>
        <dbReference type="EMBL" id="RTQ53379.1"/>
    </source>
</evidence>
<evidence type="ECO:0000256" key="2">
    <source>
        <dbReference type="ARBA" id="ARBA00022475"/>
    </source>
</evidence>
<dbReference type="Gene3D" id="2.30.30.60">
    <property type="match status" value="1"/>
</dbReference>
<dbReference type="Gene3D" id="3.30.70.100">
    <property type="match status" value="1"/>
</dbReference>
<dbReference type="EMBL" id="RXOF01000001">
    <property type="protein sequence ID" value="RTQ53379.1"/>
    <property type="molecule type" value="Genomic_DNA"/>
</dbReference>
<feature type="transmembrane region" description="Helical" evidence="7">
    <location>
        <begin position="442"/>
        <end position="462"/>
    </location>
</feature>
<feature type="transmembrane region" description="Helical" evidence="7">
    <location>
        <begin position="474"/>
        <end position="496"/>
    </location>
</feature>
<reference evidence="9 10" key="1">
    <citation type="submission" date="2018-12" db="EMBL/GenBank/DDBJ databases">
        <title>Hymenobacter gummosus sp. nov., isolated from a spring.</title>
        <authorList>
            <person name="Nie L."/>
        </authorList>
    </citation>
    <scope>NUCLEOTIDE SEQUENCE [LARGE SCALE GENOMIC DNA]</scope>
    <source>
        <strain evidence="9 10">KCTC 52166</strain>
    </source>
</reference>
<dbReference type="SUPFAM" id="SSF82689">
    <property type="entry name" value="Mechanosensitive channel protein MscS (YggB), C-terminal domain"/>
    <property type="match status" value="1"/>
</dbReference>
<comment type="caution">
    <text evidence="9">The sequence shown here is derived from an EMBL/GenBank/DDBJ whole genome shotgun (WGS) entry which is preliminary data.</text>
</comment>
<dbReference type="GO" id="GO:0005886">
    <property type="term" value="C:plasma membrane"/>
    <property type="evidence" value="ECO:0007669"/>
    <property type="project" value="UniProtKB-SubCell"/>
</dbReference>
<dbReference type="AlphaFoldDB" id="A0A3S0HRC5"/>
<evidence type="ECO:0000256" key="3">
    <source>
        <dbReference type="ARBA" id="ARBA00022692"/>
    </source>
</evidence>
<feature type="transmembrane region" description="Helical" evidence="7">
    <location>
        <begin position="298"/>
        <end position="315"/>
    </location>
</feature>
<evidence type="ECO:0000256" key="4">
    <source>
        <dbReference type="ARBA" id="ARBA00022989"/>
    </source>
</evidence>
<proteinExistence type="predicted"/>
<feature type="transmembrane region" description="Helical" evidence="7">
    <location>
        <begin position="615"/>
        <end position="636"/>
    </location>
</feature>
<evidence type="ECO:0000313" key="10">
    <source>
        <dbReference type="Proteomes" id="UP000282184"/>
    </source>
</evidence>
<name>A0A3S0HRC5_9BACT</name>
<evidence type="ECO:0000259" key="8">
    <source>
        <dbReference type="Pfam" id="PF00924"/>
    </source>
</evidence>
<feature type="compositionally biased region" description="Low complexity" evidence="6">
    <location>
        <begin position="67"/>
        <end position="78"/>
    </location>
</feature>
<feature type="region of interest" description="Disordered" evidence="6">
    <location>
        <begin position="59"/>
        <end position="85"/>
    </location>
</feature>
<dbReference type="Proteomes" id="UP000282184">
    <property type="component" value="Unassembled WGS sequence"/>
</dbReference>